<name>A0A1X7HJT7_9BACL</name>
<dbReference type="RefSeq" id="WP_208914753.1">
    <property type="nucleotide sequence ID" value="NZ_LT840184.1"/>
</dbReference>
<gene>
    <name evidence="1" type="ORF">SAMN05661091_3950</name>
</gene>
<dbReference type="EMBL" id="LT840184">
    <property type="protein sequence ID" value="SMF87829.1"/>
    <property type="molecule type" value="Genomic_DNA"/>
</dbReference>
<proteinExistence type="predicted"/>
<dbReference type="AlphaFoldDB" id="A0A1X7HJT7"/>
<keyword evidence="2" id="KW-1185">Reference proteome</keyword>
<accession>A0A1X7HJT7</accession>
<evidence type="ECO:0000313" key="2">
    <source>
        <dbReference type="Proteomes" id="UP000192940"/>
    </source>
</evidence>
<dbReference type="Proteomes" id="UP000192940">
    <property type="component" value="Chromosome I"/>
</dbReference>
<evidence type="ECO:0000313" key="1">
    <source>
        <dbReference type="EMBL" id="SMF87829.1"/>
    </source>
</evidence>
<organism evidence="1 2">
    <name type="scientific">Paenibacillus uliginis N3/975</name>
    <dbReference type="NCBI Taxonomy" id="1313296"/>
    <lineage>
        <taxon>Bacteria</taxon>
        <taxon>Bacillati</taxon>
        <taxon>Bacillota</taxon>
        <taxon>Bacilli</taxon>
        <taxon>Bacillales</taxon>
        <taxon>Paenibacillaceae</taxon>
        <taxon>Paenibacillus</taxon>
    </lineage>
</organism>
<protein>
    <submittedName>
        <fullName evidence="1">Uncharacterized protein</fullName>
    </submittedName>
</protein>
<sequence>MALDGYLSDVNNQRQYYFPIEDAFHEAIFQNHKIWNSYIQLRKLKDYYGTAKYNEIEVKALADDFEQYMCNINSIYHARINELIIKLRDRRIVKALFAGD</sequence>
<reference evidence="1 2" key="1">
    <citation type="submission" date="2017-04" db="EMBL/GenBank/DDBJ databases">
        <authorList>
            <person name="Afonso C.L."/>
            <person name="Miller P.J."/>
            <person name="Scott M.A."/>
            <person name="Spackman E."/>
            <person name="Goraichik I."/>
            <person name="Dimitrov K.M."/>
            <person name="Suarez D.L."/>
            <person name="Swayne D.E."/>
        </authorList>
    </citation>
    <scope>NUCLEOTIDE SEQUENCE [LARGE SCALE GENOMIC DNA]</scope>
    <source>
        <strain evidence="1 2">N3/975</strain>
    </source>
</reference>